<dbReference type="GO" id="GO:0043772">
    <property type="term" value="F:acyl-phosphate glycerol-3-phosphate acyltransferase activity"/>
    <property type="evidence" value="ECO:0007669"/>
    <property type="project" value="UniProtKB-UniRule"/>
</dbReference>
<dbReference type="PANTHER" id="PTHR30309">
    <property type="entry name" value="INNER MEMBRANE PROTEIN YGIH"/>
    <property type="match status" value="1"/>
</dbReference>
<reference evidence="11 12" key="1">
    <citation type="submission" date="2016-10" db="EMBL/GenBank/DDBJ databases">
        <authorList>
            <person name="de Groot N.N."/>
        </authorList>
    </citation>
    <scope>NUCLEOTIDE SEQUENCE [LARGE SCALE GENOMIC DNA]</scope>
    <source>
        <strain evidence="11 12">DSM 16077</strain>
    </source>
</reference>
<accession>A0A1G9VXL9</accession>
<feature type="transmembrane region" description="Helical" evidence="10">
    <location>
        <begin position="149"/>
        <end position="177"/>
    </location>
</feature>
<dbReference type="PANTHER" id="PTHR30309:SF0">
    <property type="entry name" value="GLYCEROL-3-PHOSPHATE ACYLTRANSFERASE-RELATED"/>
    <property type="match status" value="1"/>
</dbReference>
<feature type="transmembrane region" description="Helical" evidence="10">
    <location>
        <begin position="108"/>
        <end position="137"/>
    </location>
</feature>
<keyword evidence="6 10" id="KW-0443">Lipid metabolism</keyword>
<dbReference type="RefSeq" id="WP_091771647.1">
    <property type="nucleotide sequence ID" value="NZ_FNHG01000021.1"/>
</dbReference>
<dbReference type="Pfam" id="PF02660">
    <property type="entry name" value="G3P_acyltransf"/>
    <property type="match status" value="1"/>
</dbReference>
<proteinExistence type="inferred from homology"/>
<comment type="catalytic activity">
    <reaction evidence="10">
        <text>an acyl phosphate + sn-glycerol 3-phosphate = a 1-acyl-sn-glycero-3-phosphate + phosphate</text>
        <dbReference type="Rhea" id="RHEA:34075"/>
        <dbReference type="ChEBI" id="CHEBI:43474"/>
        <dbReference type="ChEBI" id="CHEBI:57597"/>
        <dbReference type="ChEBI" id="CHEBI:57970"/>
        <dbReference type="ChEBI" id="CHEBI:59918"/>
        <dbReference type="EC" id="2.3.1.275"/>
    </reaction>
</comment>
<evidence type="ECO:0000313" key="12">
    <source>
        <dbReference type="Proteomes" id="UP000199759"/>
    </source>
</evidence>
<keyword evidence="7 10" id="KW-0472">Membrane</keyword>
<gene>
    <name evidence="10" type="primary">plsY</name>
    <name evidence="11" type="ORF">SAMN04488568_12141</name>
</gene>
<dbReference type="EC" id="2.3.1.275" evidence="10"/>
<dbReference type="UniPathway" id="UPA00085"/>
<dbReference type="STRING" id="144026.SAMN04488568_12141"/>
<keyword evidence="8 10" id="KW-0594">Phospholipid biosynthesis</keyword>
<evidence type="ECO:0000256" key="4">
    <source>
        <dbReference type="ARBA" id="ARBA00022692"/>
    </source>
</evidence>
<keyword evidence="3 10" id="KW-0808">Transferase</keyword>
<dbReference type="NCBIfam" id="TIGR00023">
    <property type="entry name" value="glycerol-3-phosphate 1-O-acyltransferase PlsY"/>
    <property type="match status" value="1"/>
</dbReference>
<evidence type="ECO:0000256" key="7">
    <source>
        <dbReference type="ARBA" id="ARBA00023136"/>
    </source>
</evidence>
<dbReference type="HAMAP" id="MF_01043">
    <property type="entry name" value="PlsY"/>
    <property type="match status" value="1"/>
</dbReference>
<evidence type="ECO:0000256" key="10">
    <source>
        <dbReference type="HAMAP-Rule" id="MF_01043"/>
    </source>
</evidence>
<dbReference type="OrthoDB" id="9777124at2"/>
<comment type="subcellular location">
    <subcellularLocation>
        <location evidence="10">Cell membrane</location>
        <topology evidence="10">Multi-pass membrane protein</topology>
    </subcellularLocation>
</comment>
<evidence type="ECO:0000256" key="2">
    <source>
        <dbReference type="ARBA" id="ARBA00022516"/>
    </source>
</evidence>
<comment type="caution">
    <text evidence="10">Lacks conserved residue(s) required for the propagation of feature annotation.</text>
</comment>
<keyword evidence="12" id="KW-1185">Reference proteome</keyword>
<protein>
    <recommendedName>
        <fullName evidence="10">Glycerol-3-phosphate acyltransferase</fullName>
    </recommendedName>
    <alternativeName>
        <fullName evidence="10">Acyl-PO4 G3P acyltransferase</fullName>
    </alternativeName>
    <alternativeName>
        <fullName evidence="10">Acyl-phosphate--glycerol-3-phosphate acyltransferase</fullName>
    </alternativeName>
    <alternativeName>
        <fullName evidence="10">G3P acyltransferase</fullName>
        <shortName evidence="10">GPAT</shortName>
        <ecNumber evidence="10">2.3.1.275</ecNumber>
    </alternativeName>
    <alternativeName>
        <fullName evidence="10">Lysophosphatidic acid synthase</fullName>
        <shortName evidence="10">LPA synthase</shortName>
    </alternativeName>
</protein>
<keyword evidence="2 10" id="KW-0444">Lipid biosynthesis</keyword>
<evidence type="ECO:0000256" key="6">
    <source>
        <dbReference type="ARBA" id="ARBA00023098"/>
    </source>
</evidence>
<keyword evidence="4 10" id="KW-0812">Transmembrane</keyword>
<organism evidence="11 12">
    <name type="scientific">Maricaulis salignorans</name>
    <dbReference type="NCBI Taxonomy" id="144026"/>
    <lineage>
        <taxon>Bacteria</taxon>
        <taxon>Pseudomonadati</taxon>
        <taxon>Pseudomonadota</taxon>
        <taxon>Alphaproteobacteria</taxon>
        <taxon>Maricaulales</taxon>
        <taxon>Maricaulaceae</taxon>
        <taxon>Maricaulis</taxon>
    </lineage>
</organism>
<evidence type="ECO:0000256" key="9">
    <source>
        <dbReference type="ARBA" id="ARBA00023264"/>
    </source>
</evidence>
<sequence>MNALFILIAALAGYLLGSIPFGLVITKLAGLGDIRAIGSGNIGATNVLRTGRKDLALATLLLDAGKAGIAAAIFGFFLGTTAGLVAGAAAFAGHCFPVWLNFKGGKGVATFVGTVLVVSWPVGLAVIASWLITAAIFRMSSLGALVGALAAPVAALVLGRPDVAIMTGLLAVMIYWLHRANIGRILKGEEPRIGGGKKTPADGESTADET</sequence>
<dbReference type="InterPro" id="IPR003811">
    <property type="entry name" value="G3P_acylTferase_PlsY"/>
</dbReference>
<keyword evidence="11" id="KW-0012">Acyltransferase</keyword>
<evidence type="ECO:0000256" key="5">
    <source>
        <dbReference type="ARBA" id="ARBA00022989"/>
    </source>
</evidence>
<dbReference type="Proteomes" id="UP000199759">
    <property type="component" value="Unassembled WGS sequence"/>
</dbReference>
<keyword evidence="5 10" id="KW-1133">Transmembrane helix</keyword>
<name>A0A1G9VXL9_9PROT</name>
<evidence type="ECO:0000313" key="11">
    <source>
        <dbReference type="EMBL" id="SDM77032.1"/>
    </source>
</evidence>
<keyword evidence="9 10" id="KW-1208">Phospholipid metabolism</keyword>
<evidence type="ECO:0000256" key="1">
    <source>
        <dbReference type="ARBA" id="ARBA00022475"/>
    </source>
</evidence>
<comment type="function">
    <text evidence="10">Catalyzes the transfer of an acyl group from acyl-phosphate (acyl-PO(4)) to glycerol-3-phosphate (G3P) to form lysophosphatidic acid (LPA). This enzyme utilizes acyl-phosphate as fatty acyl donor, but not acyl-CoA or acyl-ACP.</text>
</comment>
<keyword evidence="1 10" id="KW-1003">Cell membrane</keyword>
<dbReference type="GO" id="GO:0005886">
    <property type="term" value="C:plasma membrane"/>
    <property type="evidence" value="ECO:0007669"/>
    <property type="project" value="UniProtKB-SubCell"/>
</dbReference>
<comment type="pathway">
    <text evidence="10">Lipid metabolism; phospholipid metabolism.</text>
</comment>
<feature type="transmembrane region" description="Helical" evidence="10">
    <location>
        <begin position="69"/>
        <end position="96"/>
    </location>
</feature>
<dbReference type="AlphaFoldDB" id="A0A1G9VXL9"/>
<comment type="subunit">
    <text evidence="10">Probably interacts with PlsX.</text>
</comment>
<dbReference type="EMBL" id="FNHG01000021">
    <property type="protein sequence ID" value="SDM77032.1"/>
    <property type="molecule type" value="Genomic_DNA"/>
</dbReference>
<evidence type="ECO:0000256" key="8">
    <source>
        <dbReference type="ARBA" id="ARBA00023209"/>
    </source>
</evidence>
<evidence type="ECO:0000256" key="3">
    <source>
        <dbReference type="ARBA" id="ARBA00022679"/>
    </source>
</evidence>
<dbReference type="SMART" id="SM01207">
    <property type="entry name" value="G3P_acyltransf"/>
    <property type="match status" value="1"/>
</dbReference>
<comment type="similarity">
    <text evidence="10">Belongs to the PlsY family.</text>
</comment>
<dbReference type="GO" id="GO:0008654">
    <property type="term" value="P:phospholipid biosynthetic process"/>
    <property type="evidence" value="ECO:0007669"/>
    <property type="project" value="UniProtKB-UniRule"/>
</dbReference>